<dbReference type="RefSeq" id="WP_204698760.1">
    <property type="nucleotide sequence ID" value="NZ_JAFBEC010000009.1"/>
</dbReference>
<dbReference type="EMBL" id="JAFBEC010000009">
    <property type="protein sequence ID" value="MBM7634016.1"/>
    <property type="molecule type" value="Genomic_DNA"/>
</dbReference>
<reference evidence="1 2" key="1">
    <citation type="submission" date="2021-01" db="EMBL/GenBank/DDBJ databases">
        <title>Genomic Encyclopedia of Type Strains, Phase IV (KMG-IV): sequencing the most valuable type-strain genomes for metagenomic binning, comparative biology and taxonomic classification.</title>
        <authorList>
            <person name="Goeker M."/>
        </authorList>
    </citation>
    <scope>NUCLEOTIDE SEQUENCE [LARGE SCALE GENOMIC DNA]</scope>
    <source>
        <strain evidence="1 2">DSM 25540</strain>
    </source>
</reference>
<dbReference type="Proteomes" id="UP000741863">
    <property type="component" value="Unassembled WGS sequence"/>
</dbReference>
<proteinExistence type="predicted"/>
<organism evidence="1 2">
    <name type="scientific">Geomicrobium sediminis</name>
    <dbReference type="NCBI Taxonomy" id="1347788"/>
    <lineage>
        <taxon>Bacteria</taxon>
        <taxon>Bacillati</taxon>
        <taxon>Bacillota</taxon>
        <taxon>Bacilli</taxon>
        <taxon>Bacillales</taxon>
        <taxon>Geomicrobium</taxon>
    </lineage>
</organism>
<evidence type="ECO:0000313" key="1">
    <source>
        <dbReference type="EMBL" id="MBM7634016.1"/>
    </source>
</evidence>
<keyword evidence="2" id="KW-1185">Reference proteome</keyword>
<gene>
    <name evidence="1" type="ORF">JOD17_003116</name>
</gene>
<name>A0ABS2PF84_9BACL</name>
<evidence type="ECO:0000313" key="2">
    <source>
        <dbReference type="Proteomes" id="UP000741863"/>
    </source>
</evidence>
<protein>
    <submittedName>
        <fullName evidence="1">Plasmid stabilization system protein ParE</fullName>
    </submittedName>
</protein>
<sequence>MTNRNIIWPPAVKKKLLKFRSEHFTPEETLDFISQVVLEIEDTLKNPILGQTYTEESGSYKGISHMVIKKFRIYFERMDDDVVIIAILFPGEK</sequence>
<accession>A0ABS2PF84</accession>
<comment type="caution">
    <text evidence="1">The sequence shown here is derived from an EMBL/GenBank/DDBJ whole genome shotgun (WGS) entry which is preliminary data.</text>
</comment>